<gene>
    <name evidence="1" type="ORF">IHE45_04G008900</name>
</gene>
<reference evidence="2" key="1">
    <citation type="journal article" date="2022" name="Nat. Commun.">
        <title>Chromosome evolution and the genetic basis of agronomically important traits in greater yam.</title>
        <authorList>
            <person name="Bredeson J.V."/>
            <person name="Lyons J.B."/>
            <person name="Oniyinde I.O."/>
            <person name="Okereke N.R."/>
            <person name="Kolade O."/>
            <person name="Nnabue I."/>
            <person name="Nwadili C.O."/>
            <person name="Hribova E."/>
            <person name="Parker M."/>
            <person name="Nwogha J."/>
            <person name="Shu S."/>
            <person name="Carlson J."/>
            <person name="Kariba R."/>
            <person name="Muthemba S."/>
            <person name="Knop K."/>
            <person name="Barton G.J."/>
            <person name="Sherwood A.V."/>
            <person name="Lopez-Montes A."/>
            <person name="Asiedu R."/>
            <person name="Jamnadass R."/>
            <person name="Muchugi A."/>
            <person name="Goodstein D."/>
            <person name="Egesi C.N."/>
            <person name="Featherston J."/>
            <person name="Asfaw A."/>
            <person name="Simpson G.G."/>
            <person name="Dolezel J."/>
            <person name="Hendre P.S."/>
            <person name="Van Deynze A."/>
            <person name="Kumar P.L."/>
            <person name="Obidiegwu J.E."/>
            <person name="Bhattacharjee R."/>
            <person name="Rokhsar D.S."/>
        </authorList>
    </citation>
    <scope>NUCLEOTIDE SEQUENCE [LARGE SCALE GENOMIC DNA]</scope>
    <source>
        <strain evidence="2">cv. TDa95/00328</strain>
    </source>
</reference>
<dbReference type="EMBL" id="CM037014">
    <property type="protein sequence ID" value="KAH7684942.1"/>
    <property type="molecule type" value="Genomic_DNA"/>
</dbReference>
<proteinExistence type="predicted"/>
<sequence length="313" mass="34429">MAFSSALKLPSMADGCLTSLPTISFTSNTSCFPLLLLPSKRPGFHPLSCSSRRNLPFVSLVAQTSSWAQPKEEEEEEEEGALSGLSDWEGEDVGGLFAGGEAEGDDGYMGEEHEGEGEDEGEDEEQSYPPPPADAKLFVGNLPYDVESEQLAQLFEQAGVVEVSEVIFNRKTDQSLGFGFVTMSTVQEAKKAVEMFHRYDYNGRLLTVNKAAPRGSRPVQIRDYEPTFRLYVGNLPWQVDGQRLKEVFCEHGNVIDAKVVSDRETGRSRGFGFVTMGSKEELDGAIAALDGESLDGRTIRVSVAEERPRQFSY</sequence>
<protein>
    <submittedName>
        <fullName evidence="1">Splicing factor 3b subunit 4 protein</fullName>
    </submittedName>
</protein>
<comment type="caution">
    <text evidence="1">The sequence shown here is derived from an EMBL/GenBank/DDBJ whole genome shotgun (WGS) entry which is preliminary data.</text>
</comment>
<evidence type="ECO:0000313" key="1">
    <source>
        <dbReference type="EMBL" id="KAH7684942.1"/>
    </source>
</evidence>
<accession>A0ACB7WAZ3</accession>
<evidence type="ECO:0000313" key="2">
    <source>
        <dbReference type="Proteomes" id="UP000827976"/>
    </source>
</evidence>
<keyword evidence="2" id="KW-1185">Reference proteome</keyword>
<name>A0ACB7WAZ3_DIOAL</name>
<dbReference type="Proteomes" id="UP000827976">
    <property type="component" value="Chromosome 4"/>
</dbReference>
<organism evidence="1 2">
    <name type="scientific">Dioscorea alata</name>
    <name type="common">Purple yam</name>
    <dbReference type="NCBI Taxonomy" id="55571"/>
    <lineage>
        <taxon>Eukaryota</taxon>
        <taxon>Viridiplantae</taxon>
        <taxon>Streptophyta</taxon>
        <taxon>Embryophyta</taxon>
        <taxon>Tracheophyta</taxon>
        <taxon>Spermatophyta</taxon>
        <taxon>Magnoliopsida</taxon>
        <taxon>Liliopsida</taxon>
        <taxon>Dioscoreales</taxon>
        <taxon>Dioscoreaceae</taxon>
        <taxon>Dioscorea</taxon>
    </lineage>
</organism>